<keyword evidence="2" id="KW-0805">Transcription regulation</keyword>
<proteinExistence type="predicted"/>
<dbReference type="InterPro" id="IPR000792">
    <property type="entry name" value="Tscrpt_reg_LuxR_C"/>
</dbReference>
<keyword evidence="1 5" id="KW-0597">Phosphoprotein</keyword>
<dbReference type="CDD" id="cd06170">
    <property type="entry name" value="LuxR_C_like"/>
    <property type="match status" value="1"/>
</dbReference>
<dbReference type="InterPro" id="IPR058245">
    <property type="entry name" value="NreC/VraR/RcsB-like_REC"/>
</dbReference>
<dbReference type="GO" id="GO:0003677">
    <property type="term" value="F:DNA binding"/>
    <property type="evidence" value="ECO:0007669"/>
    <property type="project" value="UniProtKB-KW"/>
</dbReference>
<name>A0AAE3G8V3_9PSEU</name>
<dbReference type="CDD" id="cd17535">
    <property type="entry name" value="REC_NarL-like"/>
    <property type="match status" value="1"/>
</dbReference>
<dbReference type="PANTHER" id="PTHR43214">
    <property type="entry name" value="TWO-COMPONENT RESPONSE REGULATOR"/>
    <property type="match status" value="1"/>
</dbReference>
<sequence length="227" mass="24337">MKAGRDISTTVLIVDDQTMVRESFRAVLAAQPDIEVVGEASTGAEAVEAAGRLRPDVVLMDVRMPVLDGLTATQRILTAATGNHAPRVLVLTTFDLDDYVYRALRAGASGFLLKDSPLADLVNAVRLVAAGNALFAPSVTRRLIAEFADRLPHRPDHHGLAQLTPREREVLRLVARGLSNAEIAAVLVIAEQTAKTHVSRVLTKLGLRDRAQAVVLAYEAGLVVPGE</sequence>
<keyword evidence="3" id="KW-0238">DNA-binding</keyword>
<dbReference type="AlphaFoldDB" id="A0AAE3G8V3"/>
<accession>A0AAE3G8V3</accession>
<dbReference type="SUPFAM" id="SSF46894">
    <property type="entry name" value="C-terminal effector domain of the bipartite response regulators"/>
    <property type="match status" value="1"/>
</dbReference>
<dbReference type="SUPFAM" id="SSF52172">
    <property type="entry name" value="CheY-like"/>
    <property type="match status" value="1"/>
</dbReference>
<dbReference type="SMART" id="SM00421">
    <property type="entry name" value="HTH_LUXR"/>
    <property type="match status" value="1"/>
</dbReference>
<dbReference type="Pfam" id="PF00196">
    <property type="entry name" value="GerE"/>
    <property type="match status" value="1"/>
</dbReference>
<dbReference type="GO" id="GO:0000160">
    <property type="term" value="P:phosphorelay signal transduction system"/>
    <property type="evidence" value="ECO:0007669"/>
    <property type="project" value="InterPro"/>
</dbReference>
<evidence type="ECO:0000313" key="9">
    <source>
        <dbReference type="Proteomes" id="UP001206128"/>
    </source>
</evidence>
<dbReference type="InterPro" id="IPR016032">
    <property type="entry name" value="Sig_transdc_resp-reg_C-effctor"/>
</dbReference>
<evidence type="ECO:0000256" key="2">
    <source>
        <dbReference type="ARBA" id="ARBA00023015"/>
    </source>
</evidence>
<evidence type="ECO:0000256" key="5">
    <source>
        <dbReference type="PROSITE-ProRule" id="PRU00169"/>
    </source>
</evidence>
<dbReference type="PROSITE" id="PS50043">
    <property type="entry name" value="HTH_LUXR_2"/>
    <property type="match status" value="1"/>
</dbReference>
<dbReference type="Proteomes" id="UP001206128">
    <property type="component" value="Unassembled WGS sequence"/>
</dbReference>
<feature type="domain" description="Response regulatory" evidence="7">
    <location>
        <begin position="10"/>
        <end position="129"/>
    </location>
</feature>
<feature type="modified residue" description="4-aspartylphosphate" evidence="5">
    <location>
        <position position="61"/>
    </location>
</feature>
<keyword evidence="9" id="KW-1185">Reference proteome</keyword>
<dbReference type="InterPro" id="IPR001789">
    <property type="entry name" value="Sig_transdc_resp-reg_receiver"/>
</dbReference>
<dbReference type="PANTHER" id="PTHR43214:SF24">
    <property type="entry name" value="TRANSCRIPTIONAL REGULATORY PROTEIN NARL-RELATED"/>
    <property type="match status" value="1"/>
</dbReference>
<gene>
    <name evidence="8" type="ORF">LX83_000642</name>
</gene>
<dbReference type="EMBL" id="JAMTCK010000001">
    <property type="protein sequence ID" value="MCP2163802.1"/>
    <property type="molecule type" value="Genomic_DNA"/>
</dbReference>
<dbReference type="PRINTS" id="PR00038">
    <property type="entry name" value="HTHLUXR"/>
</dbReference>
<dbReference type="InterPro" id="IPR039420">
    <property type="entry name" value="WalR-like"/>
</dbReference>
<protein>
    <submittedName>
        <fullName evidence="8">Two component transcriptional regulator, LuxR family</fullName>
    </submittedName>
</protein>
<dbReference type="GO" id="GO:0006355">
    <property type="term" value="P:regulation of DNA-templated transcription"/>
    <property type="evidence" value="ECO:0007669"/>
    <property type="project" value="InterPro"/>
</dbReference>
<evidence type="ECO:0000313" key="8">
    <source>
        <dbReference type="EMBL" id="MCP2163802.1"/>
    </source>
</evidence>
<dbReference type="PROSITE" id="PS50110">
    <property type="entry name" value="RESPONSE_REGULATORY"/>
    <property type="match status" value="1"/>
</dbReference>
<evidence type="ECO:0000256" key="4">
    <source>
        <dbReference type="ARBA" id="ARBA00023163"/>
    </source>
</evidence>
<dbReference type="InterPro" id="IPR011006">
    <property type="entry name" value="CheY-like_superfamily"/>
</dbReference>
<evidence type="ECO:0000259" key="6">
    <source>
        <dbReference type="PROSITE" id="PS50043"/>
    </source>
</evidence>
<organism evidence="8 9">
    <name type="scientific">Goodfellowiella coeruleoviolacea</name>
    <dbReference type="NCBI Taxonomy" id="334858"/>
    <lineage>
        <taxon>Bacteria</taxon>
        <taxon>Bacillati</taxon>
        <taxon>Actinomycetota</taxon>
        <taxon>Actinomycetes</taxon>
        <taxon>Pseudonocardiales</taxon>
        <taxon>Pseudonocardiaceae</taxon>
        <taxon>Goodfellowiella</taxon>
    </lineage>
</organism>
<dbReference type="Gene3D" id="3.40.50.2300">
    <property type="match status" value="1"/>
</dbReference>
<comment type="caution">
    <text evidence="8">The sequence shown here is derived from an EMBL/GenBank/DDBJ whole genome shotgun (WGS) entry which is preliminary data.</text>
</comment>
<evidence type="ECO:0000256" key="1">
    <source>
        <dbReference type="ARBA" id="ARBA00022553"/>
    </source>
</evidence>
<reference evidence="8" key="1">
    <citation type="submission" date="2022-06" db="EMBL/GenBank/DDBJ databases">
        <title>Genomic Encyclopedia of Archaeal and Bacterial Type Strains, Phase II (KMG-II): from individual species to whole genera.</title>
        <authorList>
            <person name="Goeker M."/>
        </authorList>
    </citation>
    <scope>NUCLEOTIDE SEQUENCE</scope>
    <source>
        <strain evidence="8">DSM 43935</strain>
    </source>
</reference>
<feature type="domain" description="HTH luxR-type" evidence="6">
    <location>
        <begin position="156"/>
        <end position="221"/>
    </location>
</feature>
<dbReference type="Pfam" id="PF00072">
    <property type="entry name" value="Response_reg"/>
    <property type="match status" value="1"/>
</dbReference>
<dbReference type="SMART" id="SM00448">
    <property type="entry name" value="REC"/>
    <property type="match status" value="1"/>
</dbReference>
<keyword evidence="4" id="KW-0804">Transcription</keyword>
<evidence type="ECO:0000256" key="3">
    <source>
        <dbReference type="ARBA" id="ARBA00023125"/>
    </source>
</evidence>
<evidence type="ECO:0000259" key="7">
    <source>
        <dbReference type="PROSITE" id="PS50110"/>
    </source>
</evidence>